<organism evidence="2 3">
    <name type="scientific">Trametes cubensis</name>
    <dbReference type="NCBI Taxonomy" id="1111947"/>
    <lineage>
        <taxon>Eukaryota</taxon>
        <taxon>Fungi</taxon>
        <taxon>Dikarya</taxon>
        <taxon>Basidiomycota</taxon>
        <taxon>Agaricomycotina</taxon>
        <taxon>Agaricomycetes</taxon>
        <taxon>Polyporales</taxon>
        <taxon>Polyporaceae</taxon>
        <taxon>Trametes</taxon>
    </lineage>
</organism>
<feature type="region of interest" description="Disordered" evidence="1">
    <location>
        <begin position="126"/>
        <end position="150"/>
    </location>
</feature>
<name>A0AAD7TNC1_9APHY</name>
<protein>
    <submittedName>
        <fullName evidence="2">Uncharacterized protein</fullName>
    </submittedName>
</protein>
<evidence type="ECO:0000313" key="2">
    <source>
        <dbReference type="EMBL" id="KAJ8469381.1"/>
    </source>
</evidence>
<gene>
    <name evidence="2" type="ORF">ONZ51_g9029</name>
</gene>
<accession>A0AAD7TNC1</accession>
<sequence length="253" mass="28152">MARGCRRAFDATADSRWHGSLEPWATGWSLGHLGEVTGLALQPSRAERVRIAPMLRSTEEVRSAALECVPYAVAGRPLWTAWSSRNIGKWPTAHMDASFPKKIALAPALAPRLWKMARTCQYERRLDRPGNGLEDGRSRGEEGRLDVSPASGREETIWSLQVSSSGGVGGGEGEGLGGRLLGTAARPRRGEPSQYRERCTKRVIFGAWCKQSGLEEWVKSKLEVLFGYWEGCARTGRERIAYRAYRRRRPSPL</sequence>
<evidence type="ECO:0000256" key="1">
    <source>
        <dbReference type="SAM" id="MobiDB-lite"/>
    </source>
</evidence>
<evidence type="ECO:0000313" key="3">
    <source>
        <dbReference type="Proteomes" id="UP001215151"/>
    </source>
</evidence>
<dbReference type="EMBL" id="JAPEVG010000292">
    <property type="protein sequence ID" value="KAJ8469381.1"/>
    <property type="molecule type" value="Genomic_DNA"/>
</dbReference>
<dbReference type="Proteomes" id="UP001215151">
    <property type="component" value="Unassembled WGS sequence"/>
</dbReference>
<reference evidence="2" key="1">
    <citation type="submission" date="2022-11" db="EMBL/GenBank/DDBJ databases">
        <title>Genome Sequence of Cubamyces cubensis.</title>
        <authorList>
            <person name="Buettner E."/>
        </authorList>
    </citation>
    <scope>NUCLEOTIDE SEQUENCE</scope>
    <source>
        <strain evidence="2">MPL-01</strain>
    </source>
</reference>
<proteinExistence type="predicted"/>
<dbReference type="AlphaFoldDB" id="A0AAD7TNC1"/>
<keyword evidence="3" id="KW-1185">Reference proteome</keyword>
<feature type="compositionally biased region" description="Basic and acidic residues" evidence="1">
    <location>
        <begin position="126"/>
        <end position="145"/>
    </location>
</feature>
<comment type="caution">
    <text evidence="2">The sequence shown here is derived from an EMBL/GenBank/DDBJ whole genome shotgun (WGS) entry which is preliminary data.</text>
</comment>